<proteinExistence type="predicted"/>
<dbReference type="AlphaFoldDB" id="A0A835P900"/>
<evidence type="ECO:0000313" key="2">
    <source>
        <dbReference type="EMBL" id="KAG0447422.1"/>
    </source>
</evidence>
<evidence type="ECO:0000256" key="1">
    <source>
        <dbReference type="SAM" id="MobiDB-lite"/>
    </source>
</evidence>
<dbReference type="Proteomes" id="UP000636800">
    <property type="component" value="Unassembled WGS sequence"/>
</dbReference>
<organism evidence="2 3">
    <name type="scientific">Vanilla planifolia</name>
    <name type="common">Vanilla</name>
    <dbReference type="NCBI Taxonomy" id="51239"/>
    <lineage>
        <taxon>Eukaryota</taxon>
        <taxon>Viridiplantae</taxon>
        <taxon>Streptophyta</taxon>
        <taxon>Embryophyta</taxon>
        <taxon>Tracheophyta</taxon>
        <taxon>Spermatophyta</taxon>
        <taxon>Magnoliopsida</taxon>
        <taxon>Liliopsida</taxon>
        <taxon>Asparagales</taxon>
        <taxon>Orchidaceae</taxon>
        <taxon>Vanilloideae</taxon>
        <taxon>Vanilleae</taxon>
        <taxon>Vanilla</taxon>
    </lineage>
</organism>
<evidence type="ECO:0000313" key="3">
    <source>
        <dbReference type="Proteomes" id="UP000636800"/>
    </source>
</evidence>
<dbReference type="EMBL" id="JADCNL010000472">
    <property type="protein sequence ID" value="KAG0447422.1"/>
    <property type="molecule type" value="Genomic_DNA"/>
</dbReference>
<feature type="region of interest" description="Disordered" evidence="1">
    <location>
        <begin position="26"/>
        <end position="71"/>
    </location>
</feature>
<reference evidence="2 3" key="1">
    <citation type="journal article" date="2020" name="Nat. Food">
        <title>A phased Vanilla planifolia genome enables genetic improvement of flavour and production.</title>
        <authorList>
            <person name="Hasing T."/>
            <person name="Tang H."/>
            <person name="Brym M."/>
            <person name="Khazi F."/>
            <person name="Huang T."/>
            <person name="Chambers A.H."/>
        </authorList>
    </citation>
    <scope>NUCLEOTIDE SEQUENCE [LARGE SCALE GENOMIC DNA]</scope>
    <source>
        <tissue evidence="2">Leaf</tissue>
    </source>
</reference>
<feature type="compositionally biased region" description="Basic and acidic residues" evidence="1">
    <location>
        <begin position="26"/>
        <end position="42"/>
    </location>
</feature>
<dbReference type="OrthoDB" id="6500128at2759"/>
<protein>
    <submittedName>
        <fullName evidence="2">Uncharacterized protein</fullName>
    </submittedName>
</protein>
<keyword evidence="3" id="KW-1185">Reference proteome</keyword>
<comment type="caution">
    <text evidence="2">The sequence shown here is derived from an EMBL/GenBank/DDBJ whole genome shotgun (WGS) entry which is preliminary data.</text>
</comment>
<feature type="compositionally biased region" description="Basic and acidic residues" evidence="1">
    <location>
        <begin position="49"/>
        <end position="71"/>
    </location>
</feature>
<accession>A0A835P900</accession>
<gene>
    <name evidence="2" type="ORF">HPP92_028360</name>
</gene>
<sequence length="108" mass="12622">MKESESLEEKKRVILRAEILQKKDDGSEKVFTRKKRNVESPKRSKPRQNPKDASSEKSAMVEDRKSGPSKTDLRKTICEILKEVDFNTIIFLRTDLVKQLLRLQLFCN</sequence>
<name>A0A835P900_VANPL</name>